<comment type="caution">
    <text evidence="2">The sequence shown here is derived from an EMBL/GenBank/DDBJ whole genome shotgun (WGS) entry which is preliminary data.</text>
</comment>
<dbReference type="EMBL" id="DTAK01000015">
    <property type="protein sequence ID" value="HGU59117.1"/>
    <property type="molecule type" value="Genomic_DNA"/>
</dbReference>
<keyword evidence="1" id="KW-1133">Transmembrane helix</keyword>
<evidence type="ECO:0000313" key="2">
    <source>
        <dbReference type="EMBL" id="HGU59117.1"/>
    </source>
</evidence>
<dbReference type="AlphaFoldDB" id="A0A7C4W3T5"/>
<accession>A0A7C4W3T5</accession>
<organism evidence="2">
    <name type="scientific">Geoglobus ahangari</name>
    <dbReference type="NCBI Taxonomy" id="113653"/>
    <lineage>
        <taxon>Archaea</taxon>
        <taxon>Methanobacteriati</taxon>
        <taxon>Methanobacteriota</taxon>
        <taxon>Archaeoglobi</taxon>
        <taxon>Archaeoglobales</taxon>
        <taxon>Archaeoglobaceae</taxon>
        <taxon>Geoglobus</taxon>
    </lineage>
</organism>
<protein>
    <submittedName>
        <fullName evidence="2">Uncharacterized protein</fullName>
    </submittedName>
</protein>
<gene>
    <name evidence="2" type="ORF">ENT89_02790</name>
</gene>
<name>A0A7C4W3T5_9EURY</name>
<reference evidence="2" key="1">
    <citation type="journal article" date="2020" name="mSystems">
        <title>Genome- and Community-Level Interaction Insights into Carbon Utilization and Element Cycling Functions of Hydrothermarchaeota in Hydrothermal Sediment.</title>
        <authorList>
            <person name="Zhou Z."/>
            <person name="Liu Y."/>
            <person name="Xu W."/>
            <person name="Pan J."/>
            <person name="Luo Z.H."/>
            <person name="Li M."/>
        </authorList>
    </citation>
    <scope>NUCLEOTIDE SEQUENCE [LARGE SCALE GENOMIC DNA]</scope>
    <source>
        <strain evidence="2">SpSt-62</strain>
    </source>
</reference>
<sequence length="127" mass="13991">MEILRLKNKINLELIREHEKRRFAGYFYTGLAFSLITLLPTNACVVAACCAFGGDGISGIVKQFEKRLSAPSFIVVSFSLSVSFGTSWFPSLVATVLSCLADGKKFDDNFTIPIIAGLSYLFVDSFF</sequence>
<evidence type="ECO:0000256" key="1">
    <source>
        <dbReference type="SAM" id="Phobius"/>
    </source>
</evidence>
<feature type="transmembrane region" description="Helical" evidence="1">
    <location>
        <begin position="26"/>
        <end position="54"/>
    </location>
</feature>
<keyword evidence="1" id="KW-0472">Membrane</keyword>
<proteinExistence type="predicted"/>
<feature type="transmembrane region" description="Helical" evidence="1">
    <location>
        <begin position="74"/>
        <end position="100"/>
    </location>
</feature>
<keyword evidence="1" id="KW-0812">Transmembrane</keyword>